<accession>A0ABN1RLI0</accession>
<dbReference type="PANTHER" id="PTHR33498:SF1">
    <property type="entry name" value="TRANSPOSASE FOR INSERTION SEQUENCE ELEMENT IS1557"/>
    <property type="match status" value="1"/>
</dbReference>
<feature type="domain" description="Transposase IS204/IS1001/IS1096/IS1165 zinc-finger" evidence="2">
    <location>
        <begin position="34"/>
        <end position="76"/>
    </location>
</feature>
<gene>
    <name evidence="3" type="ORF">GCM10009575_092150</name>
</gene>
<dbReference type="EMBL" id="BAAAID010000118">
    <property type="protein sequence ID" value="GAA0959531.1"/>
    <property type="molecule type" value="Genomic_DNA"/>
</dbReference>
<dbReference type="InterPro" id="IPR047951">
    <property type="entry name" value="Transpos_ISL3"/>
</dbReference>
<evidence type="ECO:0000313" key="4">
    <source>
        <dbReference type="Proteomes" id="UP001500418"/>
    </source>
</evidence>
<reference evidence="3 4" key="1">
    <citation type="journal article" date="2019" name="Int. J. Syst. Evol. Microbiol.">
        <title>The Global Catalogue of Microorganisms (GCM) 10K type strain sequencing project: providing services to taxonomists for standard genome sequencing and annotation.</title>
        <authorList>
            <consortium name="The Broad Institute Genomics Platform"/>
            <consortium name="The Broad Institute Genome Sequencing Center for Infectious Disease"/>
            <person name="Wu L."/>
            <person name="Ma J."/>
        </authorList>
    </citation>
    <scope>NUCLEOTIDE SEQUENCE [LARGE SCALE GENOMIC DNA]</scope>
    <source>
        <strain evidence="3 4">JCM 11444</strain>
    </source>
</reference>
<name>A0ABN1RLI0_9ACTN</name>
<organism evidence="3 4">
    <name type="scientific">Streptomyces rhizosphaericus</name>
    <dbReference type="NCBI Taxonomy" id="114699"/>
    <lineage>
        <taxon>Bacteria</taxon>
        <taxon>Bacillati</taxon>
        <taxon>Actinomycetota</taxon>
        <taxon>Actinomycetes</taxon>
        <taxon>Kitasatosporales</taxon>
        <taxon>Streptomycetaceae</taxon>
        <taxon>Streptomyces</taxon>
        <taxon>Streptomyces violaceusniger group</taxon>
    </lineage>
</organism>
<evidence type="ECO:0000259" key="2">
    <source>
        <dbReference type="Pfam" id="PF14690"/>
    </source>
</evidence>
<feature type="compositionally biased region" description="Basic and acidic residues" evidence="1">
    <location>
        <begin position="176"/>
        <end position="198"/>
    </location>
</feature>
<feature type="region of interest" description="Disordered" evidence="1">
    <location>
        <begin position="176"/>
        <end position="205"/>
    </location>
</feature>
<evidence type="ECO:0000256" key="1">
    <source>
        <dbReference type="SAM" id="MobiDB-lite"/>
    </source>
</evidence>
<evidence type="ECO:0000313" key="3">
    <source>
        <dbReference type="EMBL" id="GAA0959531.1"/>
    </source>
</evidence>
<dbReference type="Pfam" id="PF14690">
    <property type="entry name" value="Zn_ribbon_ISL3"/>
    <property type="match status" value="1"/>
</dbReference>
<protein>
    <recommendedName>
        <fullName evidence="2">Transposase IS204/IS1001/IS1096/IS1165 zinc-finger domain-containing protein</fullName>
    </recommendedName>
</protein>
<dbReference type="PANTHER" id="PTHR33498">
    <property type="entry name" value="TRANSPOSASE FOR INSERTION SEQUENCE ELEMENT IS1557"/>
    <property type="match status" value="1"/>
</dbReference>
<comment type="caution">
    <text evidence="3">The sequence shown here is derived from an EMBL/GenBank/DDBJ whole genome shotgun (WGS) entry which is preliminary data.</text>
</comment>
<dbReference type="Proteomes" id="UP001500418">
    <property type="component" value="Unassembled WGS sequence"/>
</dbReference>
<proteinExistence type="predicted"/>
<dbReference type="InterPro" id="IPR029261">
    <property type="entry name" value="Transposase_Znf"/>
</dbReference>
<sequence length="205" mass="22158">MQTVLWGLSPLVIEDVVDEGERIVVQARTPQGTVVCPVCGASSGRVHGYHSRTVADVPVDGRRVVVRVWARHLACPTRGRRQTFRGQMPGVLERYQRRTARLTQASQGCGQGVSGPGGITFAGGTRGGPLSPHSPRALPRIPLPTGRTPRVIGVDDFAPRRRHRYATVVIDAEPHERADALPDRTVDTLEARPREHPGVEAAGPA</sequence>
<keyword evidence="4" id="KW-1185">Reference proteome</keyword>